<dbReference type="PANTHER" id="PTHR30575:SF0">
    <property type="entry name" value="XAA-ARG DIPEPTIDASE"/>
    <property type="match status" value="1"/>
</dbReference>
<evidence type="ECO:0000256" key="1">
    <source>
        <dbReference type="ARBA" id="ARBA00022801"/>
    </source>
</evidence>
<dbReference type="RefSeq" id="WP_086541926.1">
    <property type="nucleotide sequence ID" value="NZ_MSSW01000037.1"/>
</dbReference>
<dbReference type="GO" id="GO:0016805">
    <property type="term" value="F:dipeptidase activity"/>
    <property type="evidence" value="ECO:0007669"/>
    <property type="project" value="TreeGrafter"/>
</dbReference>
<dbReference type="PANTHER" id="PTHR30575">
    <property type="entry name" value="PEPTIDASE M20"/>
    <property type="match status" value="1"/>
</dbReference>
<dbReference type="Gene3D" id="3.40.630.10">
    <property type="entry name" value="Zn peptidases"/>
    <property type="match status" value="1"/>
</dbReference>
<dbReference type="Pfam" id="PF01546">
    <property type="entry name" value="Peptidase_M20"/>
    <property type="match status" value="1"/>
</dbReference>
<dbReference type="InterPro" id="IPR017439">
    <property type="entry name" value="Amidohydrolase"/>
</dbReference>
<reference evidence="3 4" key="1">
    <citation type="submission" date="2018-08" db="EMBL/GenBank/DDBJ databases">
        <title>Genomic Encyclopedia of Archaeal and Bacterial Type Strains, Phase II (KMG-II): from individual species to whole genera.</title>
        <authorList>
            <person name="Goeker M."/>
        </authorList>
    </citation>
    <scope>NUCLEOTIDE SEQUENCE [LARGE SCALE GENOMIC DNA]</scope>
    <source>
        <strain evidence="3 4">DSM 15986</strain>
    </source>
</reference>
<accession>A0A3E0DF74</accession>
<evidence type="ECO:0000256" key="2">
    <source>
        <dbReference type="SAM" id="SignalP"/>
    </source>
</evidence>
<evidence type="ECO:0000313" key="4">
    <source>
        <dbReference type="Proteomes" id="UP000256405"/>
    </source>
</evidence>
<dbReference type="FunFam" id="3.30.70.360:FF:000004">
    <property type="entry name" value="Peptidase M20 domain-containing protein 2"/>
    <property type="match status" value="1"/>
</dbReference>
<gene>
    <name evidence="3" type="ORF">C8N25_12813</name>
</gene>
<dbReference type="Gene3D" id="3.30.70.360">
    <property type="match status" value="1"/>
</dbReference>
<dbReference type="InterPro" id="IPR002933">
    <property type="entry name" value="Peptidase_M20"/>
</dbReference>
<comment type="caution">
    <text evidence="3">The sequence shown here is derived from an EMBL/GenBank/DDBJ whole genome shotgun (WGS) entry which is preliminary data.</text>
</comment>
<dbReference type="InterPro" id="IPR017145">
    <property type="entry name" value="Aminobenzoyl-glu_utiliz_pB"/>
</dbReference>
<keyword evidence="1" id="KW-0378">Hydrolase</keyword>
<dbReference type="SUPFAM" id="SSF53187">
    <property type="entry name" value="Zn-dependent exopeptidases"/>
    <property type="match status" value="1"/>
</dbReference>
<proteinExistence type="predicted"/>
<dbReference type="GO" id="GO:0046657">
    <property type="term" value="P:folic acid catabolic process"/>
    <property type="evidence" value="ECO:0007669"/>
    <property type="project" value="TreeGrafter"/>
</dbReference>
<dbReference type="PIRSF" id="PIRSF037227">
    <property type="entry name" value="Aminobenzoyl-glu_utiliz_pB"/>
    <property type="match status" value="1"/>
</dbReference>
<dbReference type="InterPro" id="IPR036264">
    <property type="entry name" value="Bact_exopeptidase_dim_dom"/>
</dbReference>
<keyword evidence="2" id="KW-0732">Signal</keyword>
<dbReference type="AlphaFoldDB" id="A0A3E0DF74"/>
<dbReference type="GO" id="GO:0005737">
    <property type="term" value="C:cytoplasm"/>
    <property type="evidence" value="ECO:0007669"/>
    <property type="project" value="TreeGrafter"/>
</dbReference>
<sequence>MKKLYFLSLFFIAFATYAQEEKILQELDQKADFYGAIAKEIWSNPELGYLENKSSALLQKTLADAGFSIKAGVADIPTAFVAEFGSGKPVIAILAEFDALPGVSQKAVPFKDPVIEGGPGHACGHHLFGAASVAAGISTKEWLESSGTQGTIRVYGTPAEEGGAGKVYMTRAGLLDDVDAVLHWHPSSQNDASASSSLANKSAKFRFYGEASHAAMSPERGRSALDGVESMNYMVNMMREHVPQETRIHYVITSGGEAPNVVPAFAEVFYYVRNPDVANVKSIFERVVKAAEGAALGTNTEMKYEVIHGLYNLLPNETLGRIMYKNLEKIGGVDYNAEERKFAEEIMKTYSINASPEDAAKIDPFEVIEKGTGGSTDVGDVSWLVPTAGMNAATWVPGTSAHTWQAVAAGGTSIGQKGMMVAAKTLTLTAMDIFKDPSVTGKALQELNRRRGKDFKYEALTGDREPPLDYRK</sequence>
<organism evidence="3 4">
    <name type="scientific">Algoriphagus antarcticus</name>
    <dbReference type="NCBI Taxonomy" id="238540"/>
    <lineage>
        <taxon>Bacteria</taxon>
        <taxon>Pseudomonadati</taxon>
        <taxon>Bacteroidota</taxon>
        <taxon>Cytophagia</taxon>
        <taxon>Cytophagales</taxon>
        <taxon>Cyclobacteriaceae</taxon>
        <taxon>Algoriphagus</taxon>
    </lineage>
</organism>
<protein>
    <submittedName>
        <fullName evidence="3">Aminobenzoyl-glutamate utilization protein B</fullName>
    </submittedName>
</protein>
<dbReference type="EMBL" id="QUNF01000028">
    <property type="protein sequence ID" value="REG81223.1"/>
    <property type="molecule type" value="Genomic_DNA"/>
</dbReference>
<dbReference type="OrthoDB" id="9781032at2"/>
<dbReference type="SUPFAM" id="SSF55031">
    <property type="entry name" value="Bacterial exopeptidase dimerisation domain"/>
    <property type="match status" value="1"/>
</dbReference>
<keyword evidence="4" id="KW-1185">Reference proteome</keyword>
<dbReference type="Proteomes" id="UP000256405">
    <property type="component" value="Unassembled WGS sequence"/>
</dbReference>
<evidence type="ECO:0000313" key="3">
    <source>
        <dbReference type="EMBL" id="REG81223.1"/>
    </source>
</evidence>
<dbReference type="InterPro" id="IPR052030">
    <property type="entry name" value="Peptidase_M20/M20A_hydrolases"/>
</dbReference>
<feature type="chain" id="PRO_5017733612" evidence="2">
    <location>
        <begin position="19"/>
        <end position="472"/>
    </location>
</feature>
<feature type="signal peptide" evidence="2">
    <location>
        <begin position="1"/>
        <end position="18"/>
    </location>
</feature>
<dbReference type="GO" id="GO:0071713">
    <property type="term" value="F:para-aminobenzoyl-glutamate hydrolase activity"/>
    <property type="evidence" value="ECO:0007669"/>
    <property type="project" value="TreeGrafter"/>
</dbReference>
<dbReference type="NCBIfam" id="TIGR01891">
    <property type="entry name" value="amidohydrolases"/>
    <property type="match status" value="1"/>
</dbReference>
<name>A0A3E0DF74_9BACT</name>